<accession>A0ACC0BA08</accession>
<dbReference type="Proteomes" id="UP001060085">
    <property type="component" value="Linkage Group LG04"/>
</dbReference>
<proteinExistence type="predicted"/>
<name>A0ACC0BA08_CATRO</name>
<keyword evidence="2" id="KW-1185">Reference proteome</keyword>
<protein>
    <submittedName>
        <fullName evidence="1">Uncharacterized protein</fullName>
    </submittedName>
</protein>
<evidence type="ECO:0000313" key="1">
    <source>
        <dbReference type="EMBL" id="KAI5669482.1"/>
    </source>
</evidence>
<evidence type="ECO:0000313" key="2">
    <source>
        <dbReference type="Proteomes" id="UP001060085"/>
    </source>
</evidence>
<reference evidence="2" key="1">
    <citation type="journal article" date="2023" name="Nat. Plants">
        <title>Single-cell RNA sequencing provides a high-resolution roadmap for understanding the multicellular compartmentation of specialized metabolism.</title>
        <authorList>
            <person name="Sun S."/>
            <person name="Shen X."/>
            <person name="Li Y."/>
            <person name="Li Y."/>
            <person name="Wang S."/>
            <person name="Li R."/>
            <person name="Zhang H."/>
            <person name="Shen G."/>
            <person name="Guo B."/>
            <person name="Wei J."/>
            <person name="Xu J."/>
            <person name="St-Pierre B."/>
            <person name="Chen S."/>
            <person name="Sun C."/>
        </authorList>
    </citation>
    <scope>NUCLEOTIDE SEQUENCE [LARGE SCALE GENOMIC DNA]</scope>
</reference>
<organism evidence="1 2">
    <name type="scientific">Catharanthus roseus</name>
    <name type="common">Madagascar periwinkle</name>
    <name type="synonym">Vinca rosea</name>
    <dbReference type="NCBI Taxonomy" id="4058"/>
    <lineage>
        <taxon>Eukaryota</taxon>
        <taxon>Viridiplantae</taxon>
        <taxon>Streptophyta</taxon>
        <taxon>Embryophyta</taxon>
        <taxon>Tracheophyta</taxon>
        <taxon>Spermatophyta</taxon>
        <taxon>Magnoliopsida</taxon>
        <taxon>eudicotyledons</taxon>
        <taxon>Gunneridae</taxon>
        <taxon>Pentapetalae</taxon>
        <taxon>asterids</taxon>
        <taxon>lamiids</taxon>
        <taxon>Gentianales</taxon>
        <taxon>Apocynaceae</taxon>
        <taxon>Rauvolfioideae</taxon>
        <taxon>Vinceae</taxon>
        <taxon>Catharanthinae</taxon>
        <taxon>Catharanthus</taxon>
    </lineage>
</organism>
<gene>
    <name evidence="1" type="ORF">M9H77_19335</name>
</gene>
<comment type="caution">
    <text evidence="1">The sequence shown here is derived from an EMBL/GenBank/DDBJ whole genome shotgun (WGS) entry which is preliminary data.</text>
</comment>
<dbReference type="EMBL" id="CM044704">
    <property type="protein sequence ID" value="KAI5669482.1"/>
    <property type="molecule type" value="Genomic_DNA"/>
</dbReference>
<sequence length="214" mass="25041">MKQAGVKKELMKWTKAMDDTFSWAYEDVGKEVGGIDEINMLVEQIEVTLESFANTQREISNSEEVLKSALNNVAEALREGNSIIQQHKTRVYIEEEIFKELVAIRIEKEPIIDCYLFLIQNPDKLRGFFGCPSEMRKSILSKMMTDHWIFDLVLVLFLSRWGFLDGPFFEKKIYELRCSPLLFSKELVDRLLPLLCPSLMNSKFYPNFFFELKD</sequence>